<dbReference type="Pfam" id="PF03062">
    <property type="entry name" value="MBOAT"/>
    <property type="match status" value="1"/>
</dbReference>
<sequence length="381" mass="43411">MWFLEADVALRFLGAALLWAAASALARRFWSQAKLDRFLIVLDLALIAYVSEWLAVFYAAYTLATWLIVNAVNRFRRAKSFFFVLSCLVCALPFFYLRVQELMPELPMLFAMTGIAYNMLKAVDAVYYVHYTGERVPLVTYANYMLFFPVITAGPILRYRDFSASLNRPSPITGESLTRDFKRLIRGYFKKIVVMALVTELLDKLAAASPRPWWSLAACLVSYFLFWLDMSGYADIAIALGGFMGLKVPENFKKPLKAASFTQFWRNWHVSLTDWIREHIFVVLNGKRLTKYQGALIGFGTMAVMGLWHGFSLQFIVEGVFNGTILAVENLAGITTVSRRAKKPYLYFRRAVTALIFSFTAIFYTLDAQQLANVLRGFVTL</sequence>
<evidence type="ECO:0000313" key="7">
    <source>
        <dbReference type="Proteomes" id="UP000824001"/>
    </source>
</evidence>
<feature type="transmembrane region" description="Helical" evidence="5">
    <location>
        <begin position="109"/>
        <end position="129"/>
    </location>
</feature>
<evidence type="ECO:0000256" key="5">
    <source>
        <dbReference type="SAM" id="Phobius"/>
    </source>
</evidence>
<evidence type="ECO:0000256" key="2">
    <source>
        <dbReference type="ARBA" id="ARBA00022692"/>
    </source>
</evidence>
<comment type="subcellular location">
    <subcellularLocation>
        <location evidence="1">Membrane</location>
        <topology evidence="1">Multi-pass membrane protein</topology>
    </subcellularLocation>
</comment>
<reference evidence="6" key="1">
    <citation type="submission" date="2020-10" db="EMBL/GenBank/DDBJ databases">
        <authorList>
            <person name="Gilroy R."/>
        </authorList>
    </citation>
    <scope>NUCLEOTIDE SEQUENCE</scope>
    <source>
        <strain evidence="6">ChiHjej10B9-9673</strain>
    </source>
</reference>
<reference evidence="6" key="2">
    <citation type="journal article" date="2021" name="PeerJ">
        <title>Extensive microbial diversity within the chicken gut microbiome revealed by metagenomics and culture.</title>
        <authorList>
            <person name="Gilroy R."/>
            <person name="Ravi A."/>
            <person name="Getino M."/>
            <person name="Pursley I."/>
            <person name="Horton D.L."/>
            <person name="Alikhan N.F."/>
            <person name="Baker D."/>
            <person name="Gharbi K."/>
            <person name="Hall N."/>
            <person name="Watson M."/>
            <person name="Adriaenssens E.M."/>
            <person name="Foster-Nyarko E."/>
            <person name="Jarju S."/>
            <person name="Secka A."/>
            <person name="Antonio M."/>
            <person name="Oren A."/>
            <person name="Chaudhuri R.R."/>
            <person name="La Ragione R."/>
            <person name="Hildebrand F."/>
            <person name="Pallen M.J."/>
        </authorList>
    </citation>
    <scope>NUCLEOTIDE SEQUENCE</scope>
    <source>
        <strain evidence="6">ChiHjej10B9-9673</strain>
    </source>
</reference>
<dbReference type="InterPro" id="IPR051085">
    <property type="entry name" value="MB_O-acyltransferase"/>
</dbReference>
<feature type="transmembrane region" description="Helical" evidence="5">
    <location>
        <begin position="80"/>
        <end position="97"/>
    </location>
</feature>
<dbReference type="InterPro" id="IPR004299">
    <property type="entry name" value="MBOAT_fam"/>
</dbReference>
<comment type="caution">
    <text evidence="6">The sequence shown here is derived from an EMBL/GenBank/DDBJ whole genome shotgun (WGS) entry which is preliminary data.</text>
</comment>
<dbReference type="AlphaFoldDB" id="A0A9D1FCU3"/>
<dbReference type="Proteomes" id="UP000824001">
    <property type="component" value="Unassembled WGS sequence"/>
</dbReference>
<name>A0A9D1FCU3_9FIRM</name>
<dbReference type="EMBL" id="DVJK01000001">
    <property type="protein sequence ID" value="HIS65926.1"/>
    <property type="molecule type" value="Genomic_DNA"/>
</dbReference>
<dbReference type="PANTHER" id="PTHR13285:SF18">
    <property type="entry name" value="PROTEIN-CYSTEINE N-PALMITOYLTRANSFERASE RASP"/>
    <property type="match status" value="1"/>
</dbReference>
<keyword evidence="4 5" id="KW-0472">Membrane</keyword>
<organism evidence="6 7">
    <name type="scientific">Candidatus Scatomorpha merdipullorum</name>
    <dbReference type="NCBI Taxonomy" id="2840927"/>
    <lineage>
        <taxon>Bacteria</taxon>
        <taxon>Bacillati</taxon>
        <taxon>Bacillota</taxon>
        <taxon>Clostridia</taxon>
        <taxon>Eubacteriales</taxon>
        <taxon>Candidatus Scatomorpha</taxon>
    </lineage>
</organism>
<feature type="transmembrane region" description="Helical" evidence="5">
    <location>
        <begin position="141"/>
        <end position="159"/>
    </location>
</feature>
<dbReference type="PANTHER" id="PTHR13285">
    <property type="entry name" value="ACYLTRANSFERASE"/>
    <property type="match status" value="1"/>
</dbReference>
<dbReference type="GO" id="GO:0016020">
    <property type="term" value="C:membrane"/>
    <property type="evidence" value="ECO:0007669"/>
    <property type="project" value="UniProtKB-SubCell"/>
</dbReference>
<feature type="transmembrane region" description="Helical" evidence="5">
    <location>
        <begin position="295"/>
        <end position="317"/>
    </location>
</feature>
<feature type="transmembrane region" description="Helical" evidence="5">
    <location>
        <begin position="6"/>
        <end position="26"/>
    </location>
</feature>
<keyword evidence="3 5" id="KW-1133">Transmembrane helix</keyword>
<feature type="transmembrane region" description="Helical" evidence="5">
    <location>
        <begin position="347"/>
        <end position="366"/>
    </location>
</feature>
<dbReference type="GO" id="GO:0016746">
    <property type="term" value="F:acyltransferase activity"/>
    <property type="evidence" value="ECO:0007669"/>
    <property type="project" value="TreeGrafter"/>
</dbReference>
<evidence type="ECO:0000256" key="3">
    <source>
        <dbReference type="ARBA" id="ARBA00022989"/>
    </source>
</evidence>
<proteinExistence type="predicted"/>
<evidence type="ECO:0000256" key="1">
    <source>
        <dbReference type="ARBA" id="ARBA00004141"/>
    </source>
</evidence>
<evidence type="ECO:0000313" key="6">
    <source>
        <dbReference type="EMBL" id="HIS65926.1"/>
    </source>
</evidence>
<gene>
    <name evidence="6" type="ORF">IAC18_00045</name>
</gene>
<accession>A0A9D1FCU3</accession>
<evidence type="ECO:0008006" key="8">
    <source>
        <dbReference type="Google" id="ProtNLM"/>
    </source>
</evidence>
<feature type="transmembrane region" description="Helical" evidence="5">
    <location>
        <begin position="38"/>
        <end position="60"/>
    </location>
</feature>
<keyword evidence="2 5" id="KW-0812">Transmembrane</keyword>
<feature type="transmembrane region" description="Helical" evidence="5">
    <location>
        <begin position="213"/>
        <end position="246"/>
    </location>
</feature>
<protein>
    <recommendedName>
        <fullName evidence="8">MBOAT family protein</fullName>
    </recommendedName>
</protein>
<evidence type="ECO:0000256" key="4">
    <source>
        <dbReference type="ARBA" id="ARBA00023136"/>
    </source>
</evidence>